<evidence type="ECO:0000256" key="7">
    <source>
        <dbReference type="ARBA" id="ARBA00023002"/>
    </source>
</evidence>
<comment type="domain">
    <text evidence="11">The histidine box domains are involved in binding the catalytic metal ions.</text>
</comment>
<keyword evidence="7 11" id="KW-0560">Oxidoreductase</keyword>
<dbReference type="EMBL" id="HBUF01333482">
    <property type="protein sequence ID" value="CAG6697469.1"/>
    <property type="molecule type" value="Transcribed_RNA"/>
</dbReference>
<dbReference type="EMBL" id="HBUF01333483">
    <property type="protein sequence ID" value="CAG6697471.1"/>
    <property type="molecule type" value="Transcribed_RNA"/>
</dbReference>
<reference evidence="13" key="1">
    <citation type="submission" date="2021-05" db="EMBL/GenBank/DDBJ databases">
        <authorList>
            <person name="Alioto T."/>
            <person name="Alioto T."/>
            <person name="Gomez Garrido J."/>
        </authorList>
    </citation>
    <scope>NUCLEOTIDE SEQUENCE</scope>
</reference>
<feature type="transmembrane region" description="Helical" evidence="12">
    <location>
        <begin position="195"/>
        <end position="214"/>
    </location>
</feature>
<comment type="cofactor">
    <cofactor evidence="11">
        <name>Fe(2+)</name>
        <dbReference type="ChEBI" id="CHEBI:29033"/>
    </cofactor>
</comment>
<keyword evidence="9 12" id="KW-0472">Membrane</keyword>
<comment type="similarity">
    <text evidence="2 11">Belongs to the fatty acid desaturase type 1 family.</text>
</comment>
<dbReference type="PRINTS" id="PR00075">
    <property type="entry name" value="FACDDSATRASE"/>
</dbReference>
<feature type="transmembrane region" description="Helical" evidence="12">
    <location>
        <begin position="167"/>
        <end position="183"/>
    </location>
</feature>
<keyword evidence="4 11" id="KW-0812">Transmembrane</keyword>
<dbReference type="PANTHER" id="PTHR11351:SF26">
    <property type="entry name" value="FATTY ACID DESATURASE DOMAIN-CONTAINING PROTEIN"/>
    <property type="match status" value="1"/>
</dbReference>
<evidence type="ECO:0000256" key="6">
    <source>
        <dbReference type="ARBA" id="ARBA00022989"/>
    </source>
</evidence>
<evidence type="ECO:0000256" key="10">
    <source>
        <dbReference type="ARBA" id="ARBA00023160"/>
    </source>
</evidence>
<evidence type="ECO:0000256" key="12">
    <source>
        <dbReference type="SAM" id="Phobius"/>
    </source>
</evidence>
<evidence type="ECO:0000256" key="5">
    <source>
        <dbReference type="ARBA" id="ARBA00022832"/>
    </source>
</evidence>
<evidence type="ECO:0000256" key="1">
    <source>
        <dbReference type="ARBA" id="ARBA00004141"/>
    </source>
</evidence>
<dbReference type="EMBL" id="HBUF01333484">
    <property type="protein sequence ID" value="CAG6697473.1"/>
    <property type="molecule type" value="Transcribed_RNA"/>
</dbReference>
<keyword evidence="5" id="KW-0276">Fatty acid metabolism</keyword>
<evidence type="ECO:0000256" key="8">
    <source>
        <dbReference type="ARBA" id="ARBA00023098"/>
    </source>
</evidence>
<evidence type="ECO:0000313" key="13">
    <source>
        <dbReference type="EMBL" id="CAG6697469.1"/>
    </source>
</evidence>
<evidence type="ECO:0000256" key="4">
    <source>
        <dbReference type="ARBA" id="ARBA00022692"/>
    </source>
</evidence>
<feature type="transmembrane region" description="Helical" evidence="12">
    <location>
        <begin position="52"/>
        <end position="74"/>
    </location>
</feature>
<feature type="transmembrane region" description="Helical" evidence="12">
    <location>
        <begin position="20"/>
        <end position="40"/>
    </location>
</feature>
<dbReference type="GO" id="GO:0005789">
    <property type="term" value="C:endoplasmic reticulum membrane"/>
    <property type="evidence" value="ECO:0007669"/>
    <property type="project" value="TreeGrafter"/>
</dbReference>
<evidence type="ECO:0000256" key="11">
    <source>
        <dbReference type="RuleBase" id="RU000581"/>
    </source>
</evidence>
<accession>A0A8D8U2X5</accession>
<organism evidence="13">
    <name type="scientific">Cacopsylla melanoneura</name>
    <dbReference type="NCBI Taxonomy" id="428564"/>
    <lineage>
        <taxon>Eukaryota</taxon>
        <taxon>Metazoa</taxon>
        <taxon>Ecdysozoa</taxon>
        <taxon>Arthropoda</taxon>
        <taxon>Hexapoda</taxon>
        <taxon>Insecta</taxon>
        <taxon>Pterygota</taxon>
        <taxon>Neoptera</taxon>
        <taxon>Paraneoptera</taxon>
        <taxon>Hemiptera</taxon>
        <taxon>Sternorrhyncha</taxon>
        <taxon>Psylloidea</taxon>
        <taxon>Psyllidae</taxon>
        <taxon>Psyllinae</taxon>
        <taxon>Cacopsylla</taxon>
    </lineage>
</organism>
<evidence type="ECO:0000256" key="9">
    <source>
        <dbReference type="ARBA" id="ARBA00023136"/>
    </source>
</evidence>
<dbReference type="GO" id="GO:0006636">
    <property type="term" value="P:unsaturated fatty acid biosynthetic process"/>
    <property type="evidence" value="ECO:0007669"/>
    <property type="project" value="TreeGrafter"/>
</dbReference>
<dbReference type="AlphaFoldDB" id="A0A8D8U2X5"/>
<sequence>MSPQTEEKPDVKDDFVKREIIWPKVLFWIYIHCCAAYGALMIFTEAKLTTTLFCLLLIMITSLGNTIGAHRLWAHKTYTAAWPLRLLLITFQTLSMTGSVYDWVLDHRLHHKYHGTDKDKYNFKRGFFFAHMGNRYHTSNPESEHLHTQVDMRDIEADPIVMWQNRLYWVFAIILGVILPVNTPMEYWNESGVNAVFVLGFFRIAVSIHMVWLINSANILWGLDPLDKRSADTNLVFLVNKSLWPQYHYLLPFDYRSGEYGTYNEGCSTAFLRIFAALGWATDLRTIDTNTIRESLPECVKFKKPLVNVLEERAYKYNFEDLMKPFK</sequence>
<dbReference type="CDD" id="cd03505">
    <property type="entry name" value="Delta9-FADS-like"/>
    <property type="match status" value="1"/>
</dbReference>
<protein>
    <submittedName>
        <fullName evidence="13">Acyl-CoA Delta(11) desaturase</fullName>
    </submittedName>
</protein>
<keyword evidence="10 11" id="KW-0275">Fatty acid biosynthesis</keyword>
<keyword evidence="6 12" id="KW-1133">Transmembrane helix</keyword>
<evidence type="ECO:0000256" key="3">
    <source>
        <dbReference type="ARBA" id="ARBA00022516"/>
    </source>
</evidence>
<name>A0A8D8U2X5_9HEMI</name>
<keyword evidence="3 11" id="KW-0444">Lipid biosynthesis</keyword>
<dbReference type="InterPro" id="IPR015876">
    <property type="entry name" value="Acyl-CoA_DS"/>
</dbReference>
<comment type="subcellular location">
    <subcellularLocation>
        <location evidence="1">Membrane</location>
        <topology evidence="1">Multi-pass membrane protein</topology>
    </subcellularLocation>
</comment>
<evidence type="ECO:0000256" key="2">
    <source>
        <dbReference type="ARBA" id="ARBA00009295"/>
    </source>
</evidence>
<keyword evidence="8" id="KW-0443">Lipid metabolism</keyword>
<dbReference type="PANTHER" id="PTHR11351">
    <property type="entry name" value="ACYL-COA DESATURASE"/>
    <property type="match status" value="1"/>
</dbReference>
<proteinExistence type="inferred from homology"/>
<dbReference type="GO" id="GO:0004768">
    <property type="term" value="F:stearoyl-CoA 9-desaturase activity"/>
    <property type="evidence" value="ECO:0007669"/>
    <property type="project" value="TreeGrafter"/>
</dbReference>
<dbReference type="GO" id="GO:0005506">
    <property type="term" value="F:iron ion binding"/>
    <property type="evidence" value="ECO:0007669"/>
    <property type="project" value="TreeGrafter"/>
</dbReference>